<evidence type="ECO:0000313" key="3">
    <source>
        <dbReference type="Proteomes" id="UP000242847"/>
    </source>
</evidence>
<dbReference type="Gene3D" id="3.40.50.150">
    <property type="entry name" value="Vaccinia Virus protein VP39"/>
    <property type="match status" value="1"/>
</dbReference>
<dbReference type="SUPFAM" id="SSF53335">
    <property type="entry name" value="S-adenosyl-L-methionine-dependent methyltransferases"/>
    <property type="match status" value="1"/>
</dbReference>
<evidence type="ECO:0000259" key="1">
    <source>
        <dbReference type="Pfam" id="PF13649"/>
    </source>
</evidence>
<dbReference type="Pfam" id="PF13649">
    <property type="entry name" value="Methyltransf_25"/>
    <property type="match status" value="1"/>
</dbReference>
<dbReference type="OrthoDB" id="5608223at2"/>
<dbReference type="STRING" id="254161.SAMN05216256_108124"/>
<sequence length="230" mass="26178">MSEGKPIELAFSDKYDRDHSQQYLDKHRSGLSRRLSSWRDMQLARRALKDAGEPNLVLDLPCGAGRFWPLLAEAPNRVILAADNSADMIRTAVAGQPAEVVARVKPFQTSAFDIDLGDNAVDSIFCMRLIHHVADHEHRLALLRECARVTRDTLIISLWVDGNYKAWKRARLEARRAQKGRAGQNQNRFVVARDVIEAEFREAGFSEVSHHDFLPGYAMWRVYVLRKVNA</sequence>
<dbReference type="GO" id="GO:0032259">
    <property type="term" value="P:methylation"/>
    <property type="evidence" value="ECO:0007669"/>
    <property type="project" value="UniProtKB-KW"/>
</dbReference>
<evidence type="ECO:0000313" key="2">
    <source>
        <dbReference type="EMBL" id="ONM45595.1"/>
    </source>
</evidence>
<keyword evidence="2" id="KW-0489">Methyltransferase</keyword>
<proteinExistence type="predicted"/>
<gene>
    <name evidence="2" type="ORF">BXT89_01205</name>
</gene>
<keyword evidence="3" id="KW-1185">Reference proteome</keyword>
<dbReference type="Proteomes" id="UP000242847">
    <property type="component" value="Unassembled WGS sequence"/>
</dbReference>
<dbReference type="InterPro" id="IPR041698">
    <property type="entry name" value="Methyltransf_25"/>
</dbReference>
<keyword evidence="2" id="KW-0808">Transferase</keyword>
<feature type="domain" description="Methyltransferase" evidence="1">
    <location>
        <begin position="57"/>
        <end position="151"/>
    </location>
</feature>
<dbReference type="GO" id="GO:0008168">
    <property type="term" value="F:methyltransferase activity"/>
    <property type="evidence" value="ECO:0007669"/>
    <property type="project" value="UniProtKB-KW"/>
</dbReference>
<name>A0A1S8DJM3_9GAMM</name>
<dbReference type="RefSeq" id="WP_083723854.1">
    <property type="nucleotide sequence ID" value="NZ_FOUD01000008.1"/>
</dbReference>
<protein>
    <submittedName>
        <fullName evidence="2">SAM-dependent methyltransferase</fullName>
    </submittedName>
</protein>
<organism evidence="2 3">
    <name type="scientific">Halopseudomonas pachastrellae</name>
    <dbReference type="NCBI Taxonomy" id="254161"/>
    <lineage>
        <taxon>Bacteria</taxon>
        <taxon>Pseudomonadati</taxon>
        <taxon>Pseudomonadota</taxon>
        <taxon>Gammaproteobacteria</taxon>
        <taxon>Pseudomonadales</taxon>
        <taxon>Pseudomonadaceae</taxon>
        <taxon>Halopseudomonas</taxon>
    </lineage>
</organism>
<comment type="caution">
    <text evidence="2">The sequence shown here is derived from an EMBL/GenBank/DDBJ whole genome shotgun (WGS) entry which is preliminary data.</text>
</comment>
<accession>A0A1S8DJM3</accession>
<dbReference type="EMBL" id="MUBC01000002">
    <property type="protein sequence ID" value="ONM45595.1"/>
    <property type="molecule type" value="Genomic_DNA"/>
</dbReference>
<dbReference type="AlphaFoldDB" id="A0A1S8DJM3"/>
<reference evidence="2 3" key="1">
    <citation type="submission" date="2017-01" db="EMBL/GenBank/DDBJ databases">
        <title>Draft genome sequence of Pseudomonas pachastrellae type strain CCUG 46540T from a deep sea.</title>
        <authorList>
            <person name="Gomila M."/>
            <person name="Mulet M."/>
            <person name="Lalucat J."/>
            <person name="Garcia-Valdes E."/>
        </authorList>
    </citation>
    <scope>NUCLEOTIDE SEQUENCE [LARGE SCALE GENOMIC DNA]</scope>
    <source>
        <strain evidence="2 3">CCUG 46540</strain>
    </source>
</reference>
<dbReference type="InterPro" id="IPR029063">
    <property type="entry name" value="SAM-dependent_MTases_sf"/>
</dbReference>
<dbReference type="CDD" id="cd02440">
    <property type="entry name" value="AdoMet_MTases"/>
    <property type="match status" value="1"/>
</dbReference>